<dbReference type="EMBL" id="DS268443">
    <property type="protein sequence ID" value="EFP01413.1"/>
    <property type="molecule type" value="Genomic_DNA"/>
</dbReference>
<dbReference type="InterPro" id="IPR010504">
    <property type="entry name" value="AH_dom"/>
</dbReference>
<evidence type="ECO:0000259" key="2">
    <source>
        <dbReference type="PROSITE" id="PS50870"/>
    </source>
</evidence>
<dbReference type="GO" id="GO:0005794">
    <property type="term" value="C:Golgi apparatus"/>
    <property type="evidence" value="ECO:0007669"/>
    <property type="project" value="EnsemblMetazoa"/>
</dbReference>
<dbReference type="InterPro" id="IPR027267">
    <property type="entry name" value="AH/BAR_dom_sf"/>
</dbReference>
<dbReference type="GO" id="GO:0031267">
    <property type="term" value="F:small GTPase binding"/>
    <property type="evidence" value="ECO:0007669"/>
    <property type="project" value="EnsemblMetazoa"/>
</dbReference>
<dbReference type="STRING" id="31234.E3MG87"/>
<reference evidence="3" key="1">
    <citation type="submission" date="2007-07" db="EMBL/GenBank/DDBJ databases">
        <title>PCAP assembly of the Caenorhabditis remanei genome.</title>
        <authorList>
            <consortium name="The Caenorhabditis remanei Sequencing Consortium"/>
            <person name="Wilson R.K."/>
        </authorList>
    </citation>
    <scope>NUCLEOTIDE SEQUENCE [LARGE SCALE GENOMIC DNA]</scope>
    <source>
        <strain evidence="3">PB4641</strain>
    </source>
</reference>
<dbReference type="FunFam" id="1.20.1270.60:FF:000068">
    <property type="entry name" value="Islet cell autoantigen"/>
    <property type="match status" value="1"/>
</dbReference>
<name>E3MG87_CAERE</name>
<dbReference type="PANTHER" id="PTHR10164">
    <property type="entry name" value="ISLET CELL AUTOANTIGEN 1"/>
    <property type="match status" value="1"/>
</dbReference>
<dbReference type="eggNOG" id="KOG3891">
    <property type="taxonomic scope" value="Eukaryota"/>
</dbReference>
<dbReference type="AlphaFoldDB" id="E3MG87"/>
<dbReference type="SMART" id="SM01015">
    <property type="entry name" value="Arfaptin"/>
    <property type="match status" value="1"/>
</dbReference>
<dbReference type="PROSITE" id="PS50870">
    <property type="entry name" value="AH"/>
    <property type="match status" value="1"/>
</dbReference>
<dbReference type="InterPro" id="IPR024114">
    <property type="entry name" value="Islet_autoAg_Ica1/Ica1-like"/>
</dbReference>
<feature type="compositionally biased region" description="Basic and acidic residues" evidence="1">
    <location>
        <begin position="281"/>
        <end position="294"/>
    </location>
</feature>
<dbReference type="InParanoid" id="E3MG87"/>
<sequence length="447" mass="51230">MASQFYERNTSGMNADRFMARLTDESTVNTMQRHYWTARQFIRTKLGKKEDEHLEASDNELDTCLNLYRSVHGTSFQLLNNVDNYANFLLDETLVQNVLGKYLKEKGKIDKTEAVGRILIAVGRSLLFSSHRLNAARMGVSTFYNKLSVFVERAIGDCSQTIEAVQMCRTEYRGSLLWMKKTSEELDPEVDGSMDKFREAQATVKTNKERLDRLKTDTLQKVDLLSASRSNLLSYVLTHYQNELFEYYSKTSRAFETLAENINCYNNYDFEILSHLATGTKPEKERKEEKEESTRTTQPKNNEEELKNLLFGRESPQFGMEDQEESRSQCDSPLIEDVDGERRESRNQDLLDMESAASIAFPIGPLATLFDTSSFVPPILPPPGPSNKPTSDDILSLFDENKTTKASNSSSTLVGFPKDKTLKFSFFFQNWQSLIDNFDRENEDNLL</sequence>
<evidence type="ECO:0000313" key="3">
    <source>
        <dbReference type="EMBL" id="EFP01413.1"/>
    </source>
</evidence>
<evidence type="ECO:0000313" key="4">
    <source>
        <dbReference type="Proteomes" id="UP000008281"/>
    </source>
</evidence>
<dbReference type="GO" id="GO:0046928">
    <property type="term" value="P:regulation of neurotransmitter secretion"/>
    <property type="evidence" value="ECO:0007669"/>
    <property type="project" value="EnsemblMetazoa"/>
</dbReference>
<organism evidence="4">
    <name type="scientific">Caenorhabditis remanei</name>
    <name type="common">Caenorhabditis vulgaris</name>
    <dbReference type="NCBI Taxonomy" id="31234"/>
    <lineage>
        <taxon>Eukaryota</taxon>
        <taxon>Metazoa</taxon>
        <taxon>Ecdysozoa</taxon>
        <taxon>Nematoda</taxon>
        <taxon>Chromadorea</taxon>
        <taxon>Rhabditida</taxon>
        <taxon>Rhabditina</taxon>
        <taxon>Rhabditomorpha</taxon>
        <taxon>Rhabditoidea</taxon>
        <taxon>Rhabditidae</taxon>
        <taxon>Peloderinae</taxon>
        <taxon>Caenorhabditis</taxon>
    </lineage>
</organism>
<feature type="domain" description="AH" evidence="2">
    <location>
        <begin position="56"/>
        <end position="260"/>
    </location>
</feature>
<dbReference type="PANTHER" id="PTHR10164:SF4">
    <property type="entry name" value="GH23156P"/>
    <property type="match status" value="1"/>
</dbReference>
<dbReference type="GO" id="GO:0019904">
    <property type="term" value="F:protein domain specific binding"/>
    <property type="evidence" value="ECO:0007669"/>
    <property type="project" value="InterPro"/>
</dbReference>
<accession>E3MG87</accession>
<dbReference type="SUPFAM" id="SSF103657">
    <property type="entry name" value="BAR/IMD domain-like"/>
    <property type="match status" value="1"/>
</dbReference>
<dbReference type="Gene3D" id="1.20.1270.60">
    <property type="entry name" value="Arfaptin homology (AH) domain/BAR domain"/>
    <property type="match status" value="1"/>
</dbReference>
<gene>
    <name evidence="3" type="primary">Cre-ric-19</name>
    <name evidence="3" type="ORF">CRE_23973</name>
</gene>
<feature type="region of interest" description="Disordered" evidence="1">
    <location>
        <begin position="279"/>
        <end position="347"/>
    </location>
</feature>
<keyword evidence="4" id="KW-1185">Reference proteome</keyword>
<dbReference type="OMA" id="YVLTHYQ"/>
<dbReference type="Proteomes" id="UP000008281">
    <property type="component" value="Unassembled WGS sequence"/>
</dbReference>
<dbReference type="Pfam" id="PF06456">
    <property type="entry name" value="Arfaptin"/>
    <property type="match status" value="1"/>
</dbReference>
<dbReference type="FunCoup" id="E3MG87">
    <property type="interactions" value="1652"/>
</dbReference>
<dbReference type="GO" id="GO:0090325">
    <property type="term" value="P:regulation of locomotion involved in locomotory behavior"/>
    <property type="evidence" value="ECO:0007669"/>
    <property type="project" value="EnsemblMetazoa"/>
</dbReference>
<evidence type="ECO:0000256" key="1">
    <source>
        <dbReference type="SAM" id="MobiDB-lite"/>
    </source>
</evidence>
<protein>
    <submittedName>
        <fullName evidence="3">CRE-RIC-19 protein</fullName>
    </submittedName>
</protein>
<proteinExistence type="predicted"/>
<dbReference type="OrthoDB" id="2126778at2759"/>
<dbReference type="GO" id="GO:1990502">
    <property type="term" value="P:dense core granule maturation"/>
    <property type="evidence" value="ECO:0007669"/>
    <property type="project" value="EnsemblMetazoa"/>
</dbReference>
<dbReference type="HOGENOM" id="CLU_037158_2_1_1"/>